<feature type="compositionally biased region" description="Basic and acidic residues" evidence="5">
    <location>
        <begin position="33"/>
        <end position="44"/>
    </location>
</feature>
<feature type="compositionally biased region" description="Low complexity" evidence="5">
    <location>
        <begin position="13"/>
        <end position="31"/>
    </location>
</feature>
<gene>
    <name evidence="7" type="ORF">CRI94_12120</name>
</gene>
<feature type="transmembrane region" description="Helical" evidence="6">
    <location>
        <begin position="114"/>
        <end position="134"/>
    </location>
</feature>
<dbReference type="Gene3D" id="1.20.1080.10">
    <property type="entry name" value="Glycerol uptake facilitator protein"/>
    <property type="match status" value="1"/>
</dbReference>
<dbReference type="OrthoDB" id="9786493at2"/>
<evidence type="ECO:0000256" key="6">
    <source>
        <dbReference type="SAM" id="Phobius"/>
    </source>
</evidence>
<dbReference type="EMBL" id="PDEQ01000006">
    <property type="protein sequence ID" value="PEN12762.1"/>
    <property type="molecule type" value="Genomic_DNA"/>
</dbReference>
<evidence type="ECO:0000313" key="7">
    <source>
        <dbReference type="EMBL" id="PEN12762.1"/>
    </source>
</evidence>
<evidence type="ECO:0000256" key="4">
    <source>
        <dbReference type="ARBA" id="ARBA00023136"/>
    </source>
</evidence>
<evidence type="ECO:0000313" key="8">
    <source>
        <dbReference type="Proteomes" id="UP000220102"/>
    </source>
</evidence>
<comment type="caution">
    <text evidence="7">The sequence shown here is derived from an EMBL/GenBank/DDBJ whole genome shotgun (WGS) entry which is preliminary data.</text>
</comment>
<dbReference type="InterPro" id="IPR023271">
    <property type="entry name" value="Aquaporin-like"/>
</dbReference>
<feature type="transmembrane region" description="Helical" evidence="6">
    <location>
        <begin position="81"/>
        <end position="102"/>
    </location>
</feature>
<feature type="region of interest" description="Disordered" evidence="5">
    <location>
        <begin position="1"/>
        <end position="54"/>
    </location>
</feature>
<name>A0A2A8CVP8_9BACT</name>
<feature type="transmembrane region" description="Helical" evidence="6">
    <location>
        <begin position="278"/>
        <end position="300"/>
    </location>
</feature>
<accession>A0A2A8CVP8</accession>
<comment type="subcellular location">
    <subcellularLocation>
        <location evidence="1">Membrane</location>
        <topology evidence="1">Multi-pass membrane protein</topology>
    </subcellularLocation>
</comment>
<sequence>MPSRSSDDHRDASNTSSAASASAGDGTSSSATRDSDPDGGRDAPDPAPDAGGVLEDRFSTDEIFRRLVAAADEEFARSNRLLFLSGLAAGLSISLSFLGIVALESRLSGAGAPLVSRLMYPVGFFFVVMGRYQLFTENTLSPVALVLTRRASLPLLFRVWGIVLLANVVGAAACALVFAWTGVFDAAMTETGLKYGEHFVKLPWDTVFWKAIFAGWLVAGMVWLNFAARSTTARFFITFILIYVVAAADLAHCIVGSTETLFAVFRGAVTWKAYLIDFLAPSVLGNTVGGVLLVAILNFAQTEGEMSTDALPHRRILTWRECIVGEDREERMES</sequence>
<dbReference type="RefSeq" id="WP_098076099.1">
    <property type="nucleotide sequence ID" value="NZ_PDEQ01000006.1"/>
</dbReference>
<keyword evidence="3 6" id="KW-1133">Transmembrane helix</keyword>
<proteinExistence type="predicted"/>
<dbReference type="PANTHER" id="PTHR30520:SF2">
    <property type="entry name" value="INNER MEMBRANE PROTEIN YFDC"/>
    <property type="match status" value="1"/>
</dbReference>
<evidence type="ECO:0000256" key="5">
    <source>
        <dbReference type="SAM" id="MobiDB-lite"/>
    </source>
</evidence>
<dbReference type="AlphaFoldDB" id="A0A2A8CVP8"/>
<protein>
    <submittedName>
        <fullName evidence="7">Transporter</fullName>
    </submittedName>
</protein>
<feature type="transmembrane region" description="Helical" evidence="6">
    <location>
        <begin position="235"/>
        <end position="258"/>
    </location>
</feature>
<feature type="compositionally biased region" description="Basic and acidic residues" evidence="5">
    <location>
        <begin position="1"/>
        <end position="12"/>
    </location>
</feature>
<feature type="transmembrane region" description="Helical" evidence="6">
    <location>
        <begin position="207"/>
        <end position="228"/>
    </location>
</feature>
<dbReference type="Proteomes" id="UP000220102">
    <property type="component" value="Unassembled WGS sequence"/>
</dbReference>
<dbReference type="GO" id="GO:0005886">
    <property type="term" value="C:plasma membrane"/>
    <property type="evidence" value="ECO:0007669"/>
    <property type="project" value="TreeGrafter"/>
</dbReference>
<dbReference type="Pfam" id="PF01226">
    <property type="entry name" value="Form_Nir_trans"/>
    <property type="match status" value="1"/>
</dbReference>
<evidence type="ECO:0000256" key="2">
    <source>
        <dbReference type="ARBA" id="ARBA00022692"/>
    </source>
</evidence>
<dbReference type="PANTHER" id="PTHR30520">
    <property type="entry name" value="FORMATE TRANSPORTER-RELATED"/>
    <property type="match status" value="1"/>
</dbReference>
<dbReference type="InterPro" id="IPR000292">
    <property type="entry name" value="For/NO2_transpt"/>
</dbReference>
<keyword evidence="8" id="KW-1185">Reference proteome</keyword>
<evidence type="ECO:0000256" key="1">
    <source>
        <dbReference type="ARBA" id="ARBA00004141"/>
    </source>
</evidence>
<keyword evidence="2 6" id="KW-0812">Transmembrane</keyword>
<dbReference type="GO" id="GO:0015499">
    <property type="term" value="F:formate transmembrane transporter activity"/>
    <property type="evidence" value="ECO:0007669"/>
    <property type="project" value="TreeGrafter"/>
</dbReference>
<organism evidence="7 8">
    <name type="scientific">Longibacter salinarum</name>
    <dbReference type="NCBI Taxonomy" id="1850348"/>
    <lineage>
        <taxon>Bacteria</taxon>
        <taxon>Pseudomonadati</taxon>
        <taxon>Rhodothermota</taxon>
        <taxon>Rhodothermia</taxon>
        <taxon>Rhodothermales</taxon>
        <taxon>Salisaetaceae</taxon>
        <taxon>Longibacter</taxon>
    </lineage>
</organism>
<feature type="transmembrane region" description="Helical" evidence="6">
    <location>
        <begin position="155"/>
        <end position="180"/>
    </location>
</feature>
<reference evidence="7 8" key="1">
    <citation type="submission" date="2017-10" db="EMBL/GenBank/DDBJ databases">
        <title>Draft genome of Longibacter Salinarum.</title>
        <authorList>
            <person name="Goh K.M."/>
            <person name="Shamsir M.S."/>
            <person name="Lim S.W."/>
        </authorList>
    </citation>
    <scope>NUCLEOTIDE SEQUENCE [LARGE SCALE GENOMIC DNA]</scope>
    <source>
        <strain evidence="7 8">KCTC 52045</strain>
    </source>
</reference>
<keyword evidence="4 6" id="KW-0472">Membrane</keyword>
<evidence type="ECO:0000256" key="3">
    <source>
        <dbReference type="ARBA" id="ARBA00022989"/>
    </source>
</evidence>